<dbReference type="STRING" id="1036611.A0A1L9Q3V3"/>
<protein>
    <submittedName>
        <fullName evidence="4">Uncharacterized protein</fullName>
    </submittedName>
</protein>
<proteinExistence type="predicted"/>
<keyword evidence="1" id="KW-0677">Repeat</keyword>
<dbReference type="InterPro" id="IPR002110">
    <property type="entry name" value="Ankyrin_rpt"/>
</dbReference>
<dbReference type="GeneID" id="63729310"/>
<accession>A0A1L9Q3V3</accession>
<dbReference type="EMBL" id="KV878139">
    <property type="protein sequence ID" value="OJJ08358.1"/>
    <property type="molecule type" value="Genomic_DNA"/>
</dbReference>
<dbReference type="PROSITE" id="PS50088">
    <property type="entry name" value="ANK_REPEAT"/>
    <property type="match status" value="1"/>
</dbReference>
<dbReference type="InterPro" id="IPR036770">
    <property type="entry name" value="Ankyrin_rpt-contain_sf"/>
</dbReference>
<dbReference type="Proteomes" id="UP000184073">
    <property type="component" value="Unassembled WGS sequence"/>
</dbReference>
<dbReference type="AlphaFoldDB" id="A0A1L9Q3V3"/>
<dbReference type="Gene3D" id="1.25.40.20">
    <property type="entry name" value="Ankyrin repeat-containing domain"/>
    <property type="match status" value="1"/>
</dbReference>
<keyword evidence="5" id="KW-1185">Reference proteome</keyword>
<dbReference type="VEuPathDB" id="FungiDB:ASPVEDRAFT_47502"/>
<name>A0A1L9Q3V3_ASPVE</name>
<evidence type="ECO:0000256" key="2">
    <source>
        <dbReference type="ARBA" id="ARBA00023043"/>
    </source>
</evidence>
<evidence type="ECO:0000256" key="3">
    <source>
        <dbReference type="PROSITE-ProRule" id="PRU00023"/>
    </source>
</evidence>
<organism evidence="4 5">
    <name type="scientific">Aspergillus versicolor CBS 583.65</name>
    <dbReference type="NCBI Taxonomy" id="1036611"/>
    <lineage>
        <taxon>Eukaryota</taxon>
        <taxon>Fungi</taxon>
        <taxon>Dikarya</taxon>
        <taxon>Ascomycota</taxon>
        <taxon>Pezizomycotina</taxon>
        <taxon>Eurotiomycetes</taxon>
        <taxon>Eurotiomycetidae</taxon>
        <taxon>Eurotiales</taxon>
        <taxon>Aspergillaceae</taxon>
        <taxon>Aspergillus</taxon>
        <taxon>Aspergillus subgen. Nidulantes</taxon>
    </lineage>
</organism>
<evidence type="ECO:0000313" key="5">
    <source>
        <dbReference type="Proteomes" id="UP000184073"/>
    </source>
</evidence>
<dbReference type="SUPFAM" id="SSF48403">
    <property type="entry name" value="Ankyrin repeat"/>
    <property type="match status" value="1"/>
</dbReference>
<dbReference type="OrthoDB" id="3200163at2759"/>
<evidence type="ECO:0000313" key="4">
    <source>
        <dbReference type="EMBL" id="OJJ08358.1"/>
    </source>
</evidence>
<reference evidence="5" key="1">
    <citation type="journal article" date="2017" name="Genome Biol.">
        <title>Comparative genomics reveals high biological diversity and specific adaptations in the industrially and medically important fungal genus Aspergillus.</title>
        <authorList>
            <person name="de Vries R.P."/>
            <person name="Riley R."/>
            <person name="Wiebenga A."/>
            <person name="Aguilar-Osorio G."/>
            <person name="Amillis S."/>
            <person name="Uchima C.A."/>
            <person name="Anderluh G."/>
            <person name="Asadollahi M."/>
            <person name="Askin M."/>
            <person name="Barry K."/>
            <person name="Battaglia E."/>
            <person name="Bayram O."/>
            <person name="Benocci T."/>
            <person name="Braus-Stromeyer S.A."/>
            <person name="Caldana C."/>
            <person name="Canovas D."/>
            <person name="Cerqueira G.C."/>
            <person name="Chen F."/>
            <person name="Chen W."/>
            <person name="Choi C."/>
            <person name="Clum A."/>
            <person name="Dos Santos R.A."/>
            <person name="Damasio A.R."/>
            <person name="Diallinas G."/>
            <person name="Emri T."/>
            <person name="Fekete E."/>
            <person name="Flipphi M."/>
            <person name="Freyberg S."/>
            <person name="Gallo A."/>
            <person name="Gournas C."/>
            <person name="Habgood R."/>
            <person name="Hainaut M."/>
            <person name="Harispe M.L."/>
            <person name="Henrissat B."/>
            <person name="Hilden K.S."/>
            <person name="Hope R."/>
            <person name="Hossain A."/>
            <person name="Karabika E."/>
            <person name="Karaffa L."/>
            <person name="Karanyi Z."/>
            <person name="Krasevec N."/>
            <person name="Kuo A."/>
            <person name="Kusch H."/>
            <person name="LaButti K."/>
            <person name="Lagendijk E.L."/>
            <person name="Lapidus A."/>
            <person name="Levasseur A."/>
            <person name="Lindquist E."/>
            <person name="Lipzen A."/>
            <person name="Logrieco A.F."/>
            <person name="MacCabe A."/>
            <person name="Maekelae M.R."/>
            <person name="Malavazi I."/>
            <person name="Melin P."/>
            <person name="Meyer V."/>
            <person name="Mielnichuk N."/>
            <person name="Miskei M."/>
            <person name="Molnar A.P."/>
            <person name="Mule G."/>
            <person name="Ngan C.Y."/>
            <person name="Orejas M."/>
            <person name="Orosz E."/>
            <person name="Ouedraogo J.P."/>
            <person name="Overkamp K.M."/>
            <person name="Park H.-S."/>
            <person name="Perrone G."/>
            <person name="Piumi F."/>
            <person name="Punt P.J."/>
            <person name="Ram A.F."/>
            <person name="Ramon A."/>
            <person name="Rauscher S."/>
            <person name="Record E."/>
            <person name="Riano-Pachon D.M."/>
            <person name="Robert V."/>
            <person name="Roehrig J."/>
            <person name="Ruller R."/>
            <person name="Salamov A."/>
            <person name="Salih N.S."/>
            <person name="Samson R.A."/>
            <person name="Sandor E."/>
            <person name="Sanguinetti M."/>
            <person name="Schuetze T."/>
            <person name="Sepcic K."/>
            <person name="Shelest E."/>
            <person name="Sherlock G."/>
            <person name="Sophianopoulou V."/>
            <person name="Squina F.M."/>
            <person name="Sun H."/>
            <person name="Susca A."/>
            <person name="Todd R.B."/>
            <person name="Tsang A."/>
            <person name="Unkles S.E."/>
            <person name="van de Wiele N."/>
            <person name="van Rossen-Uffink D."/>
            <person name="Oliveira J.V."/>
            <person name="Vesth T.C."/>
            <person name="Visser J."/>
            <person name="Yu J.-H."/>
            <person name="Zhou M."/>
            <person name="Andersen M.R."/>
            <person name="Archer D.B."/>
            <person name="Baker S.E."/>
            <person name="Benoit I."/>
            <person name="Brakhage A.A."/>
            <person name="Braus G.H."/>
            <person name="Fischer R."/>
            <person name="Frisvad J.C."/>
            <person name="Goldman G.H."/>
            <person name="Houbraken J."/>
            <person name="Oakley B."/>
            <person name="Pocsi I."/>
            <person name="Scazzocchio C."/>
            <person name="Seiboth B."/>
            <person name="vanKuyk P.A."/>
            <person name="Wortman J."/>
            <person name="Dyer P.S."/>
            <person name="Grigoriev I.V."/>
        </authorList>
    </citation>
    <scope>NUCLEOTIDE SEQUENCE [LARGE SCALE GENOMIC DNA]</scope>
    <source>
        <strain evidence="5">CBS 583.65</strain>
    </source>
</reference>
<dbReference type="PROSITE" id="PS50297">
    <property type="entry name" value="ANK_REP_REGION"/>
    <property type="match status" value="1"/>
</dbReference>
<gene>
    <name evidence="4" type="ORF">ASPVEDRAFT_47502</name>
</gene>
<dbReference type="PANTHER" id="PTHR24171">
    <property type="entry name" value="ANKYRIN REPEAT DOMAIN-CONTAINING PROTEIN 39-RELATED"/>
    <property type="match status" value="1"/>
</dbReference>
<feature type="repeat" description="ANK" evidence="3">
    <location>
        <begin position="261"/>
        <end position="293"/>
    </location>
</feature>
<keyword evidence="2 3" id="KW-0040">ANK repeat</keyword>
<evidence type="ECO:0000256" key="1">
    <source>
        <dbReference type="ARBA" id="ARBA00022737"/>
    </source>
</evidence>
<sequence>MAEAFGVAAGAFSVVALVGHIIQSIEKLRALRSFIKTIPDELQGLIDDIELVQGVLKTTTLDMLQVADIPSIERRLNTFQTDLEGLISNIQKYQSSTGRRMGAIKLFMKKEEIVAQRRNLENIRNTLGSLQWTYCCIALRELGPIIRMQKPDGGKGDTVPYEEPAENKQIFRHRHKSKNAESQAVKRITWELRFRTPLFVIDKIWSLQAKRCYSGWNFNFRTHNVVPGDAPILDACWDGDIEEIQRLFSAGLASAYDCDMDGVSGLQCAALNHNLEVCQFLLENGADPDHADRWNNTPLNYLNDRAPDLIEKIPLAIELYRLLINASVDSVDPFEDLRTEYSKYWLDGFRGPSEVLVMMQQYTFADYTSLPLQTRFNRTMALNSLCATPDILEIAMGGSIEPDSYRLKDEYDDTLLHKLAECMGSDLSKDEKDATHKWRRLLRDAIAASADLNKLIEPDTYGRTPLVSFLDHFIWNGKAIRRAQYDFNPALRTWVSELRSAGVDMEAYGAKESAFVEEFGLGYKAYVGPLRSRSIIYRYKDEDLFLFHLWKLSYGPEPEDWAAWVMNPIDELVGEFWEMVEREEEVMPGTWVE</sequence>
<dbReference type="Pfam" id="PF13637">
    <property type="entry name" value="Ank_4"/>
    <property type="match status" value="1"/>
</dbReference>
<dbReference type="RefSeq" id="XP_040674120.1">
    <property type="nucleotide sequence ID" value="XM_040813799.1"/>
</dbReference>